<evidence type="ECO:0000259" key="2">
    <source>
        <dbReference type="Pfam" id="PF11268"/>
    </source>
</evidence>
<evidence type="ECO:0000256" key="1">
    <source>
        <dbReference type="SAM" id="MobiDB-lite"/>
    </source>
</evidence>
<dbReference type="Pfam" id="PF11268">
    <property type="entry name" value="DUF3071"/>
    <property type="match status" value="1"/>
</dbReference>
<keyword evidence="4" id="KW-1185">Reference proteome</keyword>
<dbReference type="STRING" id="178339.BH719_01415"/>
<feature type="compositionally biased region" description="Basic and acidic residues" evidence="1">
    <location>
        <begin position="311"/>
        <end position="321"/>
    </location>
</feature>
<dbReference type="AlphaFoldDB" id="A0A1D8B0R2"/>
<sequence>MIELELLGTSGDGGSLVFTDADGQRYSVLITDELRGATRRDRPRMEVAAARPSLAPREIQALLRSGATAQEIASRHGMQVATVARFEAPVQAEKEYALSRALSVRIGDEAGGPAMGDLVVDRLAARGVDPDSLRWSAQREAHEPWQIILTFVQGAAEHGAHWRLLPSGEVEAVDQEAQWLTETVAPAPAATSIFASMTRASAVDANEEEIRKREALVDQLNAARGKRQHIEIDFDDDEVDEEAEYLAAISEEEYREPREPPAITGPISAQIYSLAQARTRSAPPAPPTPVLEGTGIPSAVPQASGEIPVIGHREARTKGSDGGEGAEPGKTTPDAGEVPSASGQGVVPSGSGSSRASVARRPPSAPRGGEPGAPSARAGAPPLPDAEAKPDEDATKKTRSVAGGRESAAPESARPTATGAKRTRRGRRPMPSWDEILFGTRT</sequence>
<feature type="region of interest" description="Disordered" evidence="1">
    <location>
        <begin position="276"/>
        <end position="442"/>
    </location>
</feature>
<evidence type="ECO:0000313" key="3">
    <source>
        <dbReference type="EMBL" id="AOS46702.1"/>
    </source>
</evidence>
<feature type="domain" description="DUF3071" evidence="2">
    <location>
        <begin position="1"/>
        <end position="163"/>
    </location>
</feature>
<feature type="compositionally biased region" description="Basic and acidic residues" evidence="1">
    <location>
        <begin position="386"/>
        <end position="396"/>
    </location>
</feature>
<dbReference type="NCBIfam" id="NF040712">
    <property type="entry name" value="SepH"/>
    <property type="match status" value="1"/>
</dbReference>
<dbReference type="Proteomes" id="UP000095214">
    <property type="component" value="Chromosome"/>
</dbReference>
<dbReference type="InterPro" id="IPR047682">
    <property type="entry name" value="SepH-like"/>
</dbReference>
<evidence type="ECO:0000313" key="4">
    <source>
        <dbReference type="Proteomes" id="UP000095214"/>
    </source>
</evidence>
<dbReference type="KEGG" id="phon:BH719_01415"/>
<name>A0A1D8B0R2_9ACTO</name>
<proteinExistence type="predicted"/>
<dbReference type="RefSeq" id="WP_009400096.1">
    <property type="nucleotide sequence ID" value="NZ_CP017298.1"/>
</dbReference>
<dbReference type="OrthoDB" id="5180791at2"/>
<dbReference type="InterPro" id="IPR021421">
    <property type="entry name" value="DUF3071"/>
</dbReference>
<accession>A0A1D8B0R2</accession>
<reference evidence="3 4" key="1">
    <citation type="submission" date="2016-09" db="EMBL/GenBank/DDBJ databases">
        <title>Complete genome sequence of Actinomyces hongkongensis HKU8.</title>
        <authorList>
            <person name="Gao Y.-X."/>
            <person name="Zhou Y.-Y."/>
            <person name="Xie Y."/>
            <person name="Wang M."/>
            <person name="Wang S.-J."/>
            <person name="Shen S.-G."/>
        </authorList>
    </citation>
    <scope>NUCLEOTIDE SEQUENCE [LARGE SCALE GENOMIC DNA]</scope>
    <source>
        <strain evidence="3 4">HKU8</strain>
    </source>
</reference>
<dbReference type="EMBL" id="CP017298">
    <property type="protein sequence ID" value="AOS46702.1"/>
    <property type="molecule type" value="Genomic_DNA"/>
</dbReference>
<organism evidence="3 4">
    <name type="scientific">Pauljensenia hongkongensis</name>
    <dbReference type="NCBI Taxonomy" id="178339"/>
    <lineage>
        <taxon>Bacteria</taxon>
        <taxon>Bacillati</taxon>
        <taxon>Actinomycetota</taxon>
        <taxon>Actinomycetes</taxon>
        <taxon>Actinomycetales</taxon>
        <taxon>Actinomycetaceae</taxon>
        <taxon>Pauljensenia</taxon>
    </lineage>
</organism>
<feature type="compositionally biased region" description="Low complexity" evidence="1">
    <location>
        <begin position="338"/>
        <end position="380"/>
    </location>
</feature>
<protein>
    <recommendedName>
        <fullName evidence="2">DUF3071 domain-containing protein</fullName>
    </recommendedName>
</protein>
<gene>
    <name evidence="3" type="ORF">BH719_01415</name>
</gene>